<feature type="compositionally biased region" description="Gly residues" evidence="15">
    <location>
        <begin position="441"/>
        <end position="456"/>
    </location>
</feature>
<keyword evidence="18" id="KW-1185">Reference proteome</keyword>
<evidence type="ECO:0000256" key="3">
    <source>
        <dbReference type="ARBA" id="ARBA00022553"/>
    </source>
</evidence>
<evidence type="ECO:0000256" key="6">
    <source>
        <dbReference type="ARBA" id="ARBA00022833"/>
    </source>
</evidence>
<evidence type="ECO:0000256" key="1">
    <source>
        <dbReference type="ARBA" id="ARBA00022499"/>
    </source>
</evidence>
<dbReference type="InterPro" id="IPR051639">
    <property type="entry name" value="BCD1"/>
</dbReference>
<dbReference type="Proteomes" id="UP001302812">
    <property type="component" value="Unassembled WGS sequence"/>
</dbReference>
<evidence type="ECO:0000256" key="5">
    <source>
        <dbReference type="ARBA" id="ARBA00022771"/>
    </source>
</evidence>
<dbReference type="Pfam" id="PF04438">
    <property type="entry name" value="zf-HIT"/>
    <property type="match status" value="1"/>
</dbReference>
<dbReference type="InterPro" id="IPR007529">
    <property type="entry name" value="Znf_HIT"/>
</dbReference>
<dbReference type="GeneID" id="89938644"/>
<evidence type="ECO:0000259" key="16">
    <source>
        <dbReference type="PROSITE" id="PS51083"/>
    </source>
</evidence>
<gene>
    <name evidence="17" type="ORF">N656DRAFT_775865</name>
</gene>
<evidence type="ECO:0000256" key="14">
    <source>
        <dbReference type="SAM" id="Coils"/>
    </source>
</evidence>
<evidence type="ECO:0000256" key="10">
    <source>
        <dbReference type="ARBA" id="ARBA00061949"/>
    </source>
</evidence>
<dbReference type="GO" id="GO:0048254">
    <property type="term" value="P:snoRNA localization"/>
    <property type="evidence" value="ECO:0007669"/>
    <property type="project" value="TreeGrafter"/>
</dbReference>
<organism evidence="17 18">
    <name type="scientific">Canariomyces notabilis</name>
    <dbReference type="NCBI Taxonomy" id="2074819"/>
    <lineage>
        <taxon>Eukaryota</taxon>
        <taxon>Fungi</taxon>
        <taxon>Dikarya</taxon>
        <taxon>Ascomycota</taxon>
        <taxon>Pezizomycotina</taxon>
        <taxon>Sordariomycetes</taxon>
        <taxon>Sordariomycetidae</taxon>
        <taxon>Sordariales</taxon>
        <taxon>Chaetomiaceae</taxon>
        <taxon>Canariomyces</taxon>
    </lineage>
</organism>
<reference evidence="17" key="1">
    <citation type="journal article" date="2023" name="Mol. Phylogenet. Evol.">
        <title>Genome-scale phylogeny and comparative genomics of the fungal order Sordariales.</title>
        <authorList>
            <person name="Hensen N."/>
            <person name="Bonometti L."/>
            <person name="Westerberg I."/>
            <person name="Brannstrom I.O."/>
            <person name="Guillou S."/>
            <person name="Cros-Aarteil S."/>
            <person name="Calhoun S."/>
            <person name="Haridas S."/>
            <person name="Kuo A."/>
            <person name="Mondo S."/>
            <person name="Pangilinan J."/>
            <person name="Riley R."/>
            <person name="LaButti K."/>
            <person name="Andreopoulos B."/>
            <person name="Lipzen A."/>
            <person name="Chen C."/>
            <person name="Yan M."/>
            <person name="Daum C."/>
            <person name="Ng V."/>
            <person name="Clum A."/>
            <person name="Steindorff A."/>
            <person name="Ohm R.A."/>
            <person name="Martin F."/>
            <person name="Silar P."/>
            <person name="Natvig D.O."/>
            <person name="Lalanne C."/>
            <person name="Gautier V."/>
            <person name="Ament-Velasquez S.L."/>
            <person name="Kruys A."/>
            <person name="Hutchinson M.I."/>
            <person name="Powell A.J."/>
            <person name="Barry K."/>
            <person name="Miller A.N."/>
            <person name="Grigoriev I.V."/>
            <person name="Debuchy R."/>
            <person name="Gladieux P."/>
            <person name="Hiltunen Thoren M."/>
            <person name="Johannesson H."/>
        </authorList>
    </citation>
    <scope>NUCLEOTIDE SEQUENCE</scope>
    <source>
        <strain evidence="17">CBS 508.74</strain>
    </source>
</reference>
<evidence type="ECO:0000256" key="4">
    <source>
        <dbReference type="ARBA" id="ARBA00022723"/>
    </source>
</evidence>
<sequence>MSGTVLSTLCSICHSQPPKYKCPRCGARTCSVPCIQKHKARADCDGVRNPRAFIPLNRLRTDAGIDHDFNFISSIERARQRAEKDVVEIRQLLSEKELRPANEEKQFRKVWHGDELHHIPVQVPPNAKHGQPHKPHASPAVIDSFDKHVRRRLRFLDIQAVAMPRGMTRQKENKTAWNRRTQTINWQVEWLVFNPPGPDFPVEPQQPLRVLCKSLEGRPLHSALASALEWHRGQRQRQQHDTVNNDPNINENNADEAAFPPKKRLKPQRPPQTQDPTTTGWPATPYTMQSSLSVNAGGGGGTATWNRMTTLPSQPTTLEDDLVAWQFFLLKASRMPTSSSNSNRNSSNNNKNNLRTLIPLASTDTLTSALSGRTVIEFPTLIVLPPGLSLPDGYELASGSERRTPRGRNDGHGTSIKNYIQPGSGQRNGKRPLQAETENGAEGGSKGRGGYKGGGNKRVRFEPGREKPAAPVVNGVEDAESEGEEGEVDSDGDDVTMSEAAVDGDGLSGSESVSDSDNESDSESGPSEEESGAVPVEAGSKSLGGLVDYSSEEESD</sequence>
<accession>A0AAN6TK22</accession>
<evidence type="ECO:0000313" key="17">
    <source>
        <dbReference type="EMBL" id="KAK4115888.1"/>
    </source>
</evidence>
<feature type="region of interest" description="Disordered" evidence="15">
    <location>
        <begin position="230"/>
        <end position="283"/>
    </location>
</feature>
<evidence type="ECO:0000256" key="13">
    <source>
        <dbReference type="PROSITE-ProRule" id="PRU00453"/>
    </source>
</evidence>
<comment type="similarity">
    <text evidence="9">Belongs to the BCD1 family.</text>
</comment>
<keyword evidence="7" id="KW-0832">Ubl conjugation</keyword>
<dbReference type="AlphaFoldDB" id="A0AAN6TK22"/>
<keyword evidence="5 13" id="KW-0863">Zinc-finger</keyword>
<protein>
    <recommendedName>
        <fullName evidence="11">Box C/D snoRNA protein 1</fullName>
    </recommendedName>
    <alternativeName>
        <fullName evidence="12">Zinc finger HIT domain-containing protein 6</fullName>
    </alternativeName>
</protein>
<feature type="region of interest" description="Disordered" evidence="15">
    <location>
        <begin position="394"/>
        <end position="556"/>
    </location>
</feature>
<dbReference type="GO" id="GO:0005634">
    <property type="term" value="C:nucleus"/>
    <property type="evidence" value="ECO:0007669"/>
    <property type="project" value="TreeGrafter"/>
</dbReference>
<dbReference type="GO" id="GO:0000463">
    <property type="term" value="P:maturation of LSU-rRNA from tricistronic rRNA transcript (SSU-rRNA, 5.8S rRNA, LSU-rRNA)"/>
    <property type="evidence" value="ECO:0007669"/>
    <property type="project" value="TreeGrafter"/>
</dbReference>
<dbReference type="RefSeq" id="XP_064673458.1">
    <property type="nucleotide sequence ID" value="XM_064814519.1"/>
</dbReference>
<evidence type="ECO:0000256" key="8">
    <source>
        <dbReference type="ARBA" id="ARBA00049598"/>
    </source>
</evidence>
<evidence type="ECO:0000256" key="11">
    <source>
        <dbReference type="ARBA" id="ARBA00068630"/>
    </source>
</evidence>
<dbReference type="GO" id="GO:0000492">
    <property type="term" value="P:box C/D snoRNP assembly"/>
    <property type="evidence" value="ECO:0007669"/>
    <property type="project" value="TreeGrafter"/>
</dbReference>
<reference evidence="17" key="2">
    <citation type="submission" date="2023-05" db="EMBL/GenBank/DDBJ databases">
        <authorList>
            <consortium name="Lawrence Berkeley National Laboratory"/>
            <person name="Steindorff A."/>
            <person name="Hensen N."/>
            <person name="Bonometti L."/>
            <person name="Westerberg I."/>
            <person name="Brannstrom I.O."/>
            <person name="Guillou S."/>
            <person name="Cros-Aarteil S."/>
            <person name="Calhoun S."/>
            <person name="Haridas S."/>
            <person name="Kuo A."/>
            <person name="Mondo S."/>
            <person name="Pangilinan J."/>
            <person name="Riley R."/>
            <person name="Labutti K."/>
            <person name="Andreopoulos B."/>
            <person name="Lipzen A."/>
            <person name="Chen C."/>
            <person name="Yanf M."/>
            <person name="Daum C."/>
            <person name="Ng V."/>
            <person name="Clum A."/>
            <person name="Ohm R."/>
            <person name="Martin F."/>
            <person name="Silar P."/>
            <person name="Natvig D."/>
            <person name="Lalanne C."/>
            <person name="Gautier V."/>
            <person name="Ament-Velasquez S.L."/>
            <person name="Kruys A."/>
            <person name="Hutchinson M.I."/>
            <person name="Powell A.J."/>
            <person name="Barry K."/>
            <person name="Miller A.N."/>
            <person name="Grigoriev I.V."/>
            <person name="Debuchy R."/>
            <person name="Gladieux P."/>
            <person name="Thoren M.H."/>
            <person name="Johannesson H."/>
        </authorList>
    </citation>
    <scope>NUCLEOTIDE SEQUENCE</scope>
    <source>
        <strain evidence="17">CBS 508.74</strain>
    </source>
</reference>
<dbReference type="PANTHER" id="PTHR13483">
    <property type="entry name" value="BOX C_D SNORNA PROTEIN 1-RELATED"/>
    <property type="match status" value="1"/>
</dbReference>
<feature type="compositionally biased region" description="Acidic residues" evidence="15">
    <location>
        <begin position="514"/>
        <end position="531"/>
    </location>
</feature>
<evidence type="ECO:0000256" key="9">
    <source>
        <dbReference type="ARBA" id="ARBA00049654"/>
    </source>
</evidence>
<dbReference type="PANTHER" id="PTHR13483:SF11">
    <property type="entry name" value="ZINC FINGER HIT DOMAIN-CONTAINING PROTEIN 3"/>
    <property type="match status" value="1"/>
</dbReference>
<dbReference type="EMBL" id="MU853334">
    <property type="protein sequence ID" value="KAK4115888.1"/>
    <property type="molecule type" value="Genomic_DNA"/>
</dbReference>
<evidence type="ECO:0000256" key="2">
    <source>
        <dbReference type="ARBA" id="ARBA00022517"/>
    </source>
</evidence>
<feature type="domain" description="HIT-type" evidence="16">
    <location>
        <begin position="10"/>
        <end position="44"/>
    </location>
</feature>
<keyword evidence="4" id="KW-0479">Metal-binding</keyword>
<feature type="compositionally biased region" description="Basic and acidic residues" evidence="15">
    <location>
        <begin position="400"/>
        <end position="411"/>
    </location>
</feature>
<name>A0AAN6TK22_9PEZI</name>
<evidence type="ECO:0000256" key="12">
    <source>
        <dbReference type="ARBA" id="ARBA00077531"/>
    </source>
</evidence>
<comment type="subunit">
    <text evidence="10">Interacts with FBL, SNU13, NOP58, NUFIP1, RUVBL1, RUVBL2 and TAF9. Interacts (via HIT-type zinc finger) with the RUVBL1/RUVBL2 complex in the presence of ADP.</text>
</comment>
<dbReference type="CDD" id="cd23023">
    <property type="entry name" value="zf-HIT_BCD1"/>
    <property type="match status" value="1"/>
</dbReference>
<dbReference type="PROSITE" id="PS51083">
    <property type="entry name" value="ZF_HIT"/>
    <property type="match status" value="1"/>
</dbReference>
<keyword evidence="6" id="KW-0862">Zinc</keyword>
<dbReference type="FunFam" id="3.30.60.190:FF:000001">
    <property type="entry name" value="box C/D snoRNA protein 1"/>
    <property type="match status" value="1"/>
</dbReference>
<dbReference type="Pfam" id="PF25790">
    <property type="entry name" value="BCD1"/>
    <property type="match status" value="1"/>
</dbReference>
<dbReference type="SUPFAM" id="SSF144232">
    <property type="entry name" value="HIT/MYND zinc finger-like"/>
    <property type="match status" value="1"/>
</dbReference>
<feature type="coiled-coil region" evidence="14">
    <location>
        <begin position="72"/>
        <end position="99"/>
    </location>
</feature>
<evidence type="ECO:0000313" key="18">
    <source>
        <dbReference type="Proteomes" id="UP001302812"/>
    </source>
</evidence>
<comment type="caution">
    <text evidence="17">The sequence shown here is derived from an EMBL/GenBank/DDBJ whole genome shotgun (WGS) entry which is preliminary data.</text>
</comment>
<evidence type="ECO:0000256" key="7">
    <source>
        <dbReference type="ARBA" id="ARBA00022843"/>
    </source>
</evidence>
<keyword evidence="2" id="KW-0690">Ribosome biogenesis</keyword>
<evidence type="ECO:0000256" key="15">
    <source>
        <dbReference type="SAM" id="MobiDB-lite"/>
    </source>
</evidence>
<feature type="compositionally biased region" description="Acidic residues" evidence="15">
    <location>
        <begin position="477"/>
        <end position="496"/>
    </location>
</feature>
<feature type="compositionally biased region" description="Polar residues" evidence="15">
    <location>
        <begin position="415"/>
        <end position="427"/>
    </location>
</feature>
<dbReference type="GO" id="GO:0070761">
    <property type="term" value="C:pre-snoRNP complex"/>
    <property type="evidence" value="ECO:0007669"/>
    <property type="project" value="TreeGrafter"/>
</dbReference>
<feature type="compositionally biased region" description="Low complexity" evidence="15">
    <location>
        <begin position="244"/>
        <end position="260"/>
    </location>
</feature>
<feature type="compositionally biased region" description="Basic and acidic residues" evidence="15">
    <location>
        <begin position="459"/>
        <end position="468"/>
    </location>
</feature>
<feature type="compositionally biased region" description="Low complexity" evidence="15">
    <location>
        <begin position="503"/>
        <end position="513"/>
    </location>
</feature>
<dbReference type="GO" id="GO:0008270">
    <property type="term" value="F:zinc ion binding"/>
    <property type="evidence" value="ECO:0007669"/>
    <property type="project" value="UniProtKB-UniRule"/>
</dbReference>
<proteinExistence type="inferred from homology"/>
<keyword evidence="14" id="KW-0175">Coiled coil</keyword>
<keyword evidence="1" id="KW-1017">Isopeptide bond</keyword>
<dbReference type="InterPro" id="IPR057721">
    <property type="entry name" value="BCD1_alpha/beta"/>
</dbReference>
<keyword evidence="3" id="KW-0597">Phosphoprotein</keyword>
<comment type="function">
    <text evidence="8">Required for box C/D snoRNAs accumulation involved in snoRNA processing, snoRNA transport to the nucleolus and ribosome biogenesis.</text>
</comment>
<dbReference type="Gene3D" id="3.30.60.190">
    <property type="match status" value="1"/>
</dbReference>